<reference evidence="1 2" key="1">
    <citation type="submission" date="2020-07" db="EMBL/GenBank/DDBJ databases">
        <title>Sequencing the genomes of 1000 actinobacteria strains.</title>
        <authorList>
            <person name="Klenk H.-P."/>
        </authorList>
    </citation>
    <scope>NUCLEOTIDE SEQUENCE [LARGE SCALE GENOMIC DNA]</scope>
    <source>
        <strain evidence="1 2">DSM 44749</strain>
    </source>
</reference>
<dbReference type="NCBIfam" id="TIGR04042">
    <property type="entry name" value="MSMEG_0570_fam"/>
    <property type="match status" value="1"/>
</dbReference>
<organism evidence="1 2">
    <name type="scientific">Pseudonocardia alni</name>
    <name type="common">Amycolata alni</name>
    <dbReference type="NCBI Taxonomy" id="33907"/>
    <lineage>
        <taxon>Bacteria</taxon>
        <taxon>Bacillati</taxon>
        <taxon>Actinomycetota</taxon>
        <taxon>Actinomycetes</taxon>
        <taxon>Pseudonocardiales</taxon>
        <taxon>Pseudonocardiaceae</taxon>
        <taxon>Pseudonocardia</taxon>
    </lineage>
</organism>
<evidence type="ECO:0000313" key="1">
    <source>
        <dbReference type="EMBL" id="NYG03728.1"/>
    </source>
</evidence>
<accession>A0A852W3M1</accession>
<dbReference type="EMBL" id="JACCCZ010000001">
    <property type="protein sequence ID" value="NYG03728.1"/>
    <property type="molecule type" value="Genomic_DNA"/>
</dbReference>
<evidence type="ECO:0000313" key="2">
    <source>
        <dbReference type="Proteomes" id="UP000549695"/>
    </source>
</evidence>
<gene>
    <name evidence="1" type="ORF">HDA37_004013</name>
</gene>
<dbReference type="Proteomes" id="UP000549695">
    <property type="component" value="Unassembled WGS sequence"/>
</dbReference>
<sequence>MPEMMFDVRWPDGTEVSYYSPSLVVTEHLDTGTTYPVAEFVTRSRTCMEIADARVRAKYGFGCAQSARTIALIDAAAGRFAPTDEVRVEGFRR</sequence>
<comment type="caution">
    <text evidence="1">The sequence shown here is derived from an EMBL/GenBank/DDBJ whole genome shotgun (WGS) entry which is preliminary data.</text>
</comment>
<protein>
    <submittedName>
        <fullName evidence="1">Repeat protein (TIGR04042 family)</fullName>
    </submittedName>
</protein>
<proteinExistence type="predicted"/>
<name>A0A852W3M1_PSEA5</name>
<dbReference type="AlphaFoldDB" id="A0A852W3M1"/>
<keyword evidence="2" id="KW-1185">Reference proteome</keyword>
<dbReference type="InterPro" id="IPR023846">
    <property type="entry name" value="CHP04042_MSMEG0570"/>
</dbReference>